<evidence type="ECO:0000256" key="2">
    <source>
        <dbReference type="ARBA" id="ARBA00006601"/>
    </source>
</evidence>
<dbReference type="InterPro" id="IPR036291">
    <property type="entry name" value="NAD(P)-bd_dom_sf"/>
</dbReference>
<evidence type="ECO:0000256" key="10">
    <source>
        <dbReference type="PIRSR" id="PIRSR500134-3"/>
    </source>
</evidence>
<evidence type="ECO:0000256" key="6">
    <source>
        <dbReference type="ARBA" id="ARBA00047473"/>
    </source>
</evidence>
<protein>
    <recommendedName>
        <fullName evidence="3 7">UDP-glucose 6-dehydrogenase</fullName>
        <ecNumber evidence="3 7">1.1.1.22</ecNumber>
    </recommendedName>
</protein>
<dbReference type="EC" id="1.1.1.22" evidence="3 7"/>
<feature type="domain" description="UDP-glucose/GDP-mannose dehydrogenase C-terminal" evidence="11">
    <location>
        <begin position="318"/>
        <end position="416"/>
    </location>
</feature>
<dbReference type="KEGG" id="mez:Mtc_2133"/>
<keyword evidence="13" id="KW-1185">Reference proteome</keyword>
<proteinExistence type="inferred from homology"/>
<dbReference type="eggNOG" id="arCOG00253">
    <property type="taxonomic scope" value="Archaea"/>
</dbReference>
<dbReference type="InterPro" id="IPR028357">
    <property type="entry name" value="UDPglc_DH_bac"/>
</dbReference>
<feature type="binding site" evidence="10">
    <location>
        <position position="85"/>
    </location>
    <ligand>
        <name>NAD(+)</name>
        <dbReference type="ChEBI" id="CHEBI:57540"/>
    </ligand>
</feature>
<evidence type="ECO:0000256" key="4">
    <source>
        <dbReference type="ARBA" id="ARBA00023002"/>
    </source>
</evidence>
<dbReference type="Proteomes" id="UP000005233">
    <property type="component" value="Chromosome"/>
</dbReference>
<feature type="binding site" evidence="10">
    <location>
        <position position="123"/>
    </location>
    <ligand>
        <name>NAD(+)</name>
        <dbReference type="ChEBI" id="CHEBI:57540"/>
    </ligand>
</feature>
<feature type="binding site" evidence="9">
    <location>
        <position position="262"/>
    </location>
    <ligand>
        <name>substrate</name>
    </ligand>
</feature>
<dbReference type="RefSeq" id="WP_014406702.1">
    <property type="nucleotide sequence ID" value="NC_017034.1"/>
</dbReference>
<keyword evidence="5 7" id="KW-0520">NAD</keyword>
<dbReference type="HOGENOM" id="CLU_023810_1_2_2"/>
<evidence type="ECO:0000256" key="7">
    <source>
        <dbReference type="PIRNR" id="PIRNR000124"/>
    </source>
</evidence>
<evidence type="ECO:0000313" key="12">
    <source>
        <dbReference type="EMBL" id="AFD00871.1"/>
    </source>
</evidence>
<sequence length="428" mass="46844">MRISIIGTGYVGTVTGACFAHLGNEVICVDVDPKRVESINRGVPPIYEEGLDELLKAHAGKNLSATLDYDYAVSNSDVSFICVPTPTDESGKIDLRFVREASRSIGERLKAKDSYHVVVVKSTVVPQTTQEVVTPILEETSGKKAGLDFGVGMNPEFLREGKAVHDFMHPDRIVIGGDDPKALGIIKGLYAGYTCPILEVDTKTAEMIKYVSNAFLATKISFSNEVGNICKRLGIDTYKVMEGVGLDARISPYFLNSGLGFGGSCFPKDVKALIGKASEIDYEPILLKTVLKVNDNQPHMLMSLLKKHVPDLKDKRIAVLGLAFKNDTDDIRESRAIHVIGSLLAEGASVVAYDPMATERMKRVYPNIEYAKSADEALEGADACVIATEWAEFKKLDSFKSMRKPVVIDGRRMVDPRGKGIIYEGLCW</sequence>
<name>H8I853_METCZ</name>
<dbReference type="Pfam" id="PF03720">
    <property type="entry name" value="UDPG_MGDP_dh_C"/>
    <property type="match status" value="1"/>
</dbReference>
<evidence type="ECO:0000256" key="3">
    <source>
        <dbReference type="ARBA" id="ARBA00012954"/>
    </source>
</evidence>
<dbReference type="GO" id="GO:0000271">
    <property type="term" value="P:polysaccharide biosynthetic process"/>
    <property type="evidence" value="ECO:0007669"/>
    <property type="project" value="InterPro"/>
</dbReference>
<organism evidence="12 13">
    <name type="scientific">Methanocella conradii (strain DSM 24694 / JCM 17849 / CGMCC 1.5162 / HZ254)</name>
    <dbReference type="NCBI Taxonomy" id="1041930"/>
    <lineage>
        <taxon>Archaea</taxon>
        <taxon>Methanobacteriati</taxon>
        <taxon>Methanobacteriota</taxon>
        <taxon>Stenosarchaea group</taxon>
        <taxon>Methanomicrobia</taxon>
        <taxon>Methanocellales</taxon>
        <taxon>Methanocellaceae</taxon>
        <taxon>Methanocella</taxon>
    </lineage>
</organism>
<dbReference type="UniPathway" id="UPA00038">
    <property type="reaction ID" value="UER00491"/>
</dbReference>
<dbReference type="PANTHER" id="PTHR43750:SF3">
    <property type="entry name" value="UDP-GLUCOSE 6-DEHYDROGENASE TUAD"/>
    <property type="match status" value="1"/>
</dbReference>
<comment type="catalytic activity">
    <reaction evidence="6 7">
        <text>UDP-alpha-D-glucose + 2 NAD(+) + H2O = UDP-alpha-D-glucuronate + 2 NADH + 3 H(+)</text>
        <dbReference type="Rhea" id="RHEA:23596"/>
        <dbReference type="ChEBI" id="CHEBI:15377"/>
        <dbReference type="ChEBI" id="CHEBI:15378"/>
        <dbReference type="ChEBI" id="CHEBI:57540"/>
        <dbReference type="ChEBI" id="CHEBI:57945"/>
        <dbReference type="ChEBI" id="CHEBI:58052"/>
        <dbReference type="ChEBI" id="CHEBI:58885"/>
        <dbReference type="EC" id="1.1.1.22"/>
    </reaction>
</comment>
<dbReference type="AlphaFoldDB" id="H8I853"/>
<gene>
    <name evidence="12" type="primary">ugd</name>
    <name evidence="12" type="ordered locus">Mtc_2133</name>
</gene>
<dbReference type="InterPro" id="IPR036220">
    <property type="entry name" value="UDP-Glc/GDP-Man_DH_C_sf"/>
</dbReference>
<dbReference type="InterPro" id="IPR014027">
    <property type="entry name" value="UDP-Glc/GDP-Man_DH_C"/>
</dbReference>
<dbReference type="NCBIfam" id="TIGR03026">
    <property type="entry name" value="NDP-sugDHase"/>
    <property type="match status" value="1"/>
</dbReference>
<dbReference type="GeneID" id="11972290"/>
<dbReference type="GO" id="GO:0051287">
    <property type="term" value="F:NAD binding"/>
    <property type="evidence" value="ECO:0007669"/>
    <property type="project" value="InterPro"/>
</dbReference>
<dbReference type="SUPFAM" id="SSF48179">
    <property type="entry name" value="6-phosphogluconate dehydrogenase C-terminal domain-like"/>
    <property type="match status" value="1"/>
</dbReference>
<feature type="binding site" evidence="9">
    <location>
        <begin position="254"/>
        <end position="258"/>
    </location>
    <ligand>
        <name>substrate</name>
    </ligand>
</feature>
<dbReference type="PROSITE" id="PS51257">
    <property type="entry name" value="PROKAR_LIPOPROTEIN"/>
    <property type="match status" value="1"/>
</dbReference>
<evidence type="ECO:0000256" key="9">
    <source>
        <dbReference type="PIRSR" id="PIRSR500134-2"/>
    </source>
</evidence>
<dbReference type="InterPro" id="IPR014026">
    <property type="entry name" value="UDP-Glc/GDP-Man_DH_dimer"/>
</dbReference>
<dbReference type="InterPro" id="IPR017476">
    <property type="entry name" value="UDP-Glc/GDP-Man"/>
</dbReference>
<dbReference type="SUPFAM" id="SSF52413">
    <property type="entry name" value="UDP-glucose/GDP-mannose dehydrogenase C-terminal domain"/>
    <property type="match status" value="1"/>
</dbReference>
<dbReference type="EMBL" id="CP003243">
    <property type="protein sequence ID" value="AFD00871.1"/>
    <property type="molecule type" value="Genomic_DNA"/>
</dbReference>
<feature type="binding site" evidence="9">
    <location>
        <begin position="157"/>
        <end position="160"/>
    </location>
    <ligand>
        <name>substrate</name>
    </ligand>
</feature>
<feature type="binding site" evidence="10">
    <location>
        <position position="35"/>
    </location>
    <ligand>
        <name>NAD(+)</name>
        <dbReference type="ChEBI" id="CHEBI:57540"/>
    </ligand>
</feature>
<feature type="binding site" evidence="9">
    <location>
        <position position="325"/>
    </location>
    <ligand>
        <name>substrate</name>
    </ligand>
</feature>
<dbReference type="PIRSF" id="PIRSF500134">
    <property type="entry name" value="UDPglc_DH_bac"/>
    <property type="match status" value="1"/>
</dbReference>
<dbReference type="Pfam" id="PF00984">
    <property type="entry name" value="UDPG_MGDP_dh"/>
    <property type="match status" value="1"/>
</dbReference>
<dbReference type="Gene3D" id="3.40.50.720">
    <property type="entry name" value="NAD(P)-binding Rossmann-like Domain"/>
    <property type="match status" value="2"/>
</dbReference>
<evidence type="ECO:0000259" key="11">
    <source>
        <dbReference type="SMART" id="SM00984"/>
    </source>
</evidence>
<feature type="binding site" evidence="10">
    <location>
        <position position="160"/>
    </location>
    <ligand>
        <name>NAD(+)</name>
        <dbReference type="ChEBI" id="CHEBI:57540"/>
    </ligand>
</feature>
<reference evidence="12 13" key="1">
    <citation type="journal article" date="2012" name="J. Bacteriol.">
        <title>Complete genome sequence of a thermophilic methanogen, Methanocella conradii HZ254, isolated from Chinese rice field soil.</title>
        <authorList>
            <person name="Lu Z."/>
            <person name="Lu Y."/>
        </authorList>
    </citation>
    <scope>NUCLEOTIDE SEQUENCE [LARGE SCALE GENOMIC DNA]</scope>
    <source>
        <strain evidence="13">DSM 24694 / JCM 17849 / CGMCC 1.5162 / HZ254</strain>
    </source>
</reference>
<evidence type="ECO:0000256" key="1">
    <source>
        <dbReference type="ARBA" id="ARBA00004701"/>
    </source>
</evidence>
<dbReference type="GO" id="GO:0006065">
    <property type="term" value="P:UDP-glucuronate biosynthetic process"/>
    <property type="evidence" value="ECO:0007669"/>
    <property type="project" value="UniProtKB-UniPathway"/>
</dbReference>
<dbReference type="InterPro" id="IPR001732">
    <property type="entry name" value="UDP-Glc/GDP-Man_DH_N"/>
</dbReference>
<dbReference type="Pfam" id="PF03721">
    <property type="entry name" value="UDPG_MGDP_dh_N"/>
    <property type="match status" value="1"/>
</dbReference>
<evidence type="ECO:0000256" key="5">
    <source>
        <dbReference type="ARBA" id="ARBA00023027"/>
    </source>
</evidence>
<dbReference type="SUPFAM" id="SSF51735">
    <property type="entry name" value="NAD(P)-binding Rossmann-fold domains"/>
    <property type="match status" value="1"/>
</dbReference>
<feature type="binding site" evidence="10">
    <location>
        <position position="268"/>
    </location>
    <ligand>
        <name>NAD(+)</name>
        <dbReference type="ChEBI" id="CHEBI:57540"/>
    </ligand>
</feature>
<feature type="binding site" evidence="10">
    <location>
        <position position="30"/>
    </location>
    <ligand>
        <name>NAD(+)</name>
        <dbReference type="ChEBI" id="CHEBI:57540"/>
    </ligand>
</feature>
<dbReference type="PIRSF" id="PIRSF000124">
    <property type="entry name" value="UDPglc_GDPman_dh"/>
    <property type="match status" value="1"/>
</dbReference>
<evidence type="ECO:0000313" key="13">
    <source>
        <dbReference type="Proteomes" id="UP000005233"/>
    </source>
</evidence>
<dbReference type="GO" id="GO:0003979">
    <property type="term" value="F:UDP-glucose 6-dehydrogenase activity"/>
    <property type="evidence" value="ECO:0007669"/>
    <property type="project" value="UniProtKB-EC"/>
</dbReference>
<accession>H8I853</accession>
<dbReference type="STRING" id="1041930.Mtc_2133"/>
<feature type="binding site" evidence="10">
    <location>
        <position position="332"/>
    </location>
    <ligand>
        <name>NAD(+)</name>
        <dbReference type="ChEBI" id="CHEBI:57540"/>
    </ligand>
</feature>
<dbReference type="InterPro" id="IPR008927">
    <property type="entry name" value="6-PGluconate_DH-like_C_sf"/>
</dbReference>
<dbReference type="PANTHER" id="PTHR43750">
    <property type="entry name" value="UDP-GLUCOSE 6-DEHYDROGENASE TUAD"/>
    <property type="match status" value="1"/>
</dbReference>
<keyword evidence="4 7" id="KW-0560">Oxidoreductase</keyword>
<feature type="active site" description="Nucleophile" evidence="8">
    <location>
        <position position="265"/>
    </location>
</feature>
<evidence type="ECO:0000256" key="8">
    <source>
        <dbReference type="PIRSR" id="PIRSR500134-1"/>
    </source>
</evidence>
<dbReference type="SMART" id="SM00984">
    <property type="entry name" value="UDPG_MGDP_dh_C"/>
    <property type="match status" value="1"/>
</dbReference>
<dbReference type="OrthoDB" id="59839at2157"/>
<dbReference type="Gene3D" id="1.20.5.100">
    <property type="entry name" value="Cytochrome c1, transmembrane anchor, C-terminal"/>
    <property type="match status" value="1"/>
</dbReference>
<comment type="pathway">
    <text evidence="1">Nucleotide-sugar biosynthesis; UDP-alpha-D-glucuronate biosynthesis; UDP-alpha-D-glucuronate from UDP-alpha-D-glucose: step 1/1.</text>
</comment>
<comment type="similarity">
    <text evidence="2 7">Belongs to the UDP-glucose/GDP-mannose dehydrogenase family.</text>
</comment>
<feature type="binding site" evidence="9">
    <location>
        <position position="209"/>
    </location>
    <ligand>
        <name>substrate</name>
    </ligand>
</feature>